<dbReference type="RefSeq" id="WP_075011890.1">
    <property type="nucleotide sequence ID" value="NZ_FOWE01000001.1"/>
</dbReference>
<keyword evidence="1" id="KW-0732">Signal</keyword>
<keyword evidence="3" id="KW-1185">Reference proteome</keyword>
<proteinExistence type="predicted"/>
<feature type="chain" id="PRO_5010275008" evidence="1">
    <location>
        <begin position="25"/>
        <end position="205"/>
    </location>
</feature>
<evidence type="ECO:0000313" key="3">
    <source>
        <dbReference type="Proteomes" id="UP000183642"/>
    </source>
</evidence>
<name>A0A1I5CRF5_9ACTN</name>
<sequence length="205" mass="21947">MRRSLAIGALTTLLISLTAGSALATGDHPAPDAEETGAEQFVPVDPAFYDEVVQAEACGSIVTITAGDVREVEERVTELATGEVLVEFRGAATVDLVRESDGAVIDELDISGPGYELQRTVGNEVRITNVLYGASLLFPYAGSAVDIAAFEEAGIPDLAYFTAPEESVEVEIVVDAETGEPLEVEFDEIDAELVDLCWLFDHRPW</sequence>
<dbReference type="EMBL" id="FOWE01000001">
    <property type="protein sequence ID" value="SFN89579.1"/>
    <property type="molecule type" value="Genomic_DNA"/>
</dbReference>
<reference evidence="3" key="1">
    <citation type="submission" date="2016-10" db="EMBL/GenBank/DDBJ databases">
        <authorList>
            <person name="Varghese N."/>
            <person name="Submissions S."/>
        </authorList>
    </citation>
    <scope>NUCLEOTIDE SEQUENCE [LARGE SCALE GENOMIC DNA]</scope>
    <source>
        <strain evidence="3">DSM 43161</strain>
    </source>
</reference>
<gene>
    <name evidence="2" type="ORF">SAMN05660359_00486</name>
</gene>
<evidence type="ECO:0000256" key="1">
    <source>
        <dbReference type="SAM" id="SignalP"/>
    </source>
</evidence>
<dbReference type="Proteomes" id="UP000183642">
    <property type="component" value="Unassembled WGS sequence"/>
</dbReference>
<accession>A0A1I5CRF5</accession>
<dbReference type="AlphaFoldDB" id="A0A1I5CRF5"/>
<dbReference type="OrthoDB" id="4936255at2"/>
<feature type="signal peptide" evidence="1">
    <location>
        <begin position="1"/>
        <end position="24"/>
    </location>
</feature>
<evidence type="ECO:0000313" key="2">
    <source>
        <dbReference type="EMBL" id="SFN89579.1"/>
    </source>
</evidence>
<organism evidence="2 3">
    <name type="scientific">Geodermatophilus obscurus</name>
    <dbReference type="NCBI Taxonomy" id="1861"/>
    <lineage>
        <taxon>Bacteria</taxon>
        <taxon>Bacillati</taxon>
        <taxon>Actinomycetota</taxon>
        <taxon>Actinomycetes</taxon>
        <taxon>Geodermatophilales</taxon>
        <taxon>Geodermatophilaceae</taxon>
        <taxon>Geodermatophilus</taxon>
    </lineage>
</organism>
<protein>
    <submittedName>
        <fullName evidence="2">Uncharacterized protein</fullName>
    </submittedName>
</protein>